<evidence type="ECO:0000259" key="3">
    <source>
        <dbReference type="Pfam" id="PF21399"/>
    </source>
</evidence>
<keyword evidence="1" id="KW-0479">Metal-binding</keyword>
<evidence type="ECO:0000256" key="1">
    <source>
        <dbReference type="RuleBase" id="RU365061"/>
    </source>
</evidence>
<dbReference type="OrthoDB" id="289721at2759"/>
<evidence type="ECO:0000313" key="5">
    <source>
        <dbReference type="Proteomes" id="UP000799421"/>
    </source>
</evidence>
<dbReference type="InterPro" id="IPR003545">
    <property type="entry name" value="Telomerase_RT"/>
</dbReference>
<accession>A0A6A7C8S1</accession>
<keyword evidence="1" id="KW-0158">Chromosome</keyword>
<protein>
    <recommendedName>
        <fullName evidence="1">Telomerase reverse transcriptase</fullName>
        <ecNumber evidence="1">2.7.7.49</ecNumber>
    </recommendedName>
    <alternativeName>
        <fullName evidence="1">Telomerase catalytic subunit</fullName>
    </alternativeName>
</protein>
<gene>
    <name evidence="4" type="ORF">K470DRAFT_210248</name>
</gene>
<keyword evidence="1" id="KW-0695">RNA-directed DNA polymerase</keyword>
<dbReference type="GO" id="GO:0046872">
    <property type="term" value="F:metal ion binding"/>
    <property type="evidence" value="ECO:0007669"/>
    <property type="project" value="UniProtKB-KW"/>
</dbReference>
<dbReference type="EMBL" id="MU005960">
    <property type="protein sequence ID" value="KAF2863637.1"/>
    <property type="molecule type" value="Genomic_DNA"/>
</dbReference>
<dbReference type="GO" id="GO:0003720">
    <property type="term" value="F:telomerase activity"/>
    <property type="evidence" value="ECO:0007669"/>
    <property type="project" value="InterPro"/>
</dbReference>
<dbReference type="EC" id="2.7.7.49" evidence="1"/>
<dbReference type="AlphaFoldDB" id="A0A6A7C8S1"/>
<dbReference type="GO" id="GO:0000781">
    <property type="term" value="C:chromosome, telomeric region"/>
    <property type="evidence" value="ECO:0007669"/>
    <property type="project" value="UniProtKB-SubCell"/>
</dbReference>
<keyword evidence="1" id="KW-0548">Nucleotidyltransferase</keyword>
<dbReference type="GO" id="GO:0042162">
    <property type="term" value="F:telomeric DNA binding"/>
    <property type="evidence" value="ECO:0007669"/>
    <property type="project" value="TreeGrafter"/>
</dbReference>
<proteinExistence type="inferred from homology"/>
<sequence>MTKRLRADENERGQKRVKTSNPTPTHPTWPLLQAYYRDVSTLRQFLLSPSAGLPADVRQTIKYCGSSLDDDATLVHLLDSAIVGVPSSPQIAFSQRDLSEHIKQLALLKGEVLQRGRFTQTQIVDFVIWHLIGKDSWNRKYHLLSHGFYSRIASAKGADVQVVPGAPGVLVAHHNPYVEALREHPWTALCRLVGSRADEVLSRLLLQCGVFVPVGMSGNLSQISGIAMYKLKRKSNGEGRGEQTGGVRVHLVSHRMVLRRPALGANGNVVFGLGPKHVLNVYRDLEDSGQTRHVLKFVFPRQFRLQNVFAETSIAYSKAPGHSFRRKTLNALKLQMHAMLLTTEYNKVQTVLYNVHRAFSITAQKSRSLIRALPRQPRDQLIIGQLFHIRNGGIELIVVYPETVEELINLASALIRRRKHIGRQMIPFECEVSRAQVRWCVNPIPFSIS</sequence>
<dbReference type="Pfam" id="PF21399">
    <property type="entry name" value="TERT_C"/>
    <property type="match status" value="1"/>
</dbReference>
<keyword evidence="1" id="KW-0539">Nucleus</keyword>
<keyword evidence="5" id="KW-1185">Reference proteome</keyword>
<dbReference type="GO" id="GO:0070034">
    <property type="term" value="F:telomerase RNA binding"/>
    <property type="evidence" value="ECO:0007669"/>
    <property type="project" value="TreeGrafter"/>
</dbReference>
<dbReference type="GO" id="GO:0000333">
    <property type="term" value="C:telomerase catalytic core complex"/>
    <property type="evidence" value="ECO:0007669"/>
    <property type="project" value="TreeGrafter"/>
</dbReference>
<dbReference type="PANTHER" id="PTHR12066:SF0">
    <property type="entry name" value="TELOMERASE REVERSE TRANSCRIPTASE"/>
    <property type="match status" value="1"/>
</dbReference>
<dbReference type="Gene3D" id="1.10.357.90">
    <property type="match status" value="1"/>
</dbReference>
<feature type="domain" description="Telomerase reverse transcriptase C-terminal extension" evidence="3">
    <location>
        <begin position="323"/>
        <end position="376"/>
    </location>
</feature>
<organism evidence="4 5">
    <name type="scientific">Piedraia hortae CBS 480.64</name>
    <dbReference type="NCBI Taxonomy" id="1314780"/>
    <lineage>
        <taxon>Eukaryota</taxon>
        <taxon>Fungi</taxon>
        <taxon>Dikarya</taxon>
        <taxon>Ascomycota</taxon>
        <taxon>Pezizomycotina</taxon>
        <taxon>Dothideomycetes</taxon>
        <taxon>Dothideomycetidae</taxon>
        <taxon>Capnodiales</taxon>
        <taxon>Piedraiaceae</taxon>
        <taxon>Piedraia</taxon>
    </lineage>
</organism>
<feature type="compositionally biased region" description="Basic and acidic residues" evidence="2">
    <location>
        <begin position="1"/>
        <end position="14"/>
    </location>
</feature>
<keyword evidence="1" id="KW-0779">Telomere</keyword>
<evidence type="ECO:0000313" key="4">
    <source>
        <dbReference type="EMBL" id="KAF2863637.1"/>
    </source>
</evidence>
<comment type="similarity">
    <text evidence="1">Belongs to the reverse transcriptase family. Telomerase subfamily.</text>
</comment>
<dbReference type="Proteomes" id="UP000799421">
    <property type="component" value="Unassembled WGS sequence"/>
</dbReference>
<keyword evidence="1" id="KW-0808">Transferase</keyword>
<comment type="function">
    <text evidence="1">Telomerase is a ribonucleoprotein enzyme essential for the replication of chromosome termini in most eukaryotes. It elongates telomeres. It is a reverse transcriptase that adds simple sequence repeats to chromosome ends by copying a template sequence within the RNA component of the enzyme.</text>
</comment>
<comment type="catalytic activity">
    <reaction evidence="1">
        <text>DNA(n) + a 2'-deoxyribonucleoside 5'-triphosphate = DNA(n+1) + diphosphate</text>
        <dbReference type="Rhea" id="RHEA:22508"/>
        <dbReference type="Rhea" id="RHEA-COMP:17339"/>
        <dbReference type="Rhea" id="RHEA-COMP:17340"/>
        <dbReference type="ChEBI" id="CHEBI:33019"/>
        <dbReference type="ChEBI" id="CHEBI:61560"/>
        <dbReference type="ChEBI" id="CHEBI:173112"/>
        <dbReference type="EC" id="2.7.7.49"/>
    </reaction>
</comment>
<reference evidence="4" key="1">
    <citation type="journal article" date="2020" name="Stud. Mycol.">
        <title>101 Dothideomycetes genomes: a test case for predicting lifestyles and emergence of pathogens.</title>
        <authorList>
            <person name="Haridas S."/>
            <person name="Albert R."/>
            <person name="Binder M."/>
            <person name="Bloem J."/>
            <person name="Labutti K."/>
            <person name="Salamov A."/>
            <person name="Andreopoulos B."/>
            <person name="Baker S."/>
            <person name="Barry K."/>
            <person name="Bills G."/>
            <person name="Bluhm B."/>
            <person name="Cannon C."/>
            <person name="Castanera R."/>
            <person name="Culley D."/>
            <person name="Daum C."/>
            <person name="Ezra D."/>
            <person name="Gonzalez J."/>
            <person name="Henrissat B."/>
            <person name="Kuo A."/>
            <person name="Liang C."/>
            <person name="Lipzen A."/>
            <person name="Lutzoni F."/>
            <person name="Magnuson J."/>
            <person name="Mondo S."/>
            <person name="Nolan M."/>
            <person name="Ohm R."/>
            <person name="Pangilinan J."/>
            <person name="Park H.-J."/>
            <person name="Ramirez L."/>
            <person name="Alfaro M."/>
            <person name="Sun H."/>
            <person name="Tritt A."/>
            <person name="Yoshinaga Y."/>
            <person name="Zwiers L.-H."/>
            <person name="Turgeon B."/>
            <person name="Goodwin S."/>
            <person name="Spatafora J."/>
            <person name="Crous P."/>
            <person name="Grigoriev I."/>
        </authorList>
    </citation>
    <scope>NUCLEOTIDE SEQUENCE</scope>
    <source>
        <strain evidence="4">CBS 480.64</strain>
    </source>
</reference>
<keyword evidence="1" id="KW-0460">Magnesium</keyword>
<comment type="subcellular location">
    <subcellularLocation>
        <location evidence="1">Nucleus</location>
    </subcellularLocation>
    <subcellularLocation>
        <location evidence="1">Chromosome</location>
        <location evidence="1">Telomere</location>
    </subcellularLocation>
</comment>
<feature type="region of interest" description="Disordered" evidence="2">
    <location>
        <begin position="1"/>
        <end position="26"/>
    </location>
</feature>
<name>A0A6A7C8S1_9PEZI</name>
<dbReference type="GO" id="GO:0007004">
    <property type="term" value="P:telomere maintenance via telomerase"/>
    <property type="evidence" value="ECO:0007669"/>
    <property type="project" value="TreeGrafter"/>
</dbReference>
<dbReference type="InterPro" id="IPR049139">
    <property type="entry name" value="TERT_C"/>
</dbReference>
<evidence type="ECO:0000256" key="2">
    <source>
        <dbReference type="SAM" id="MobiDB-lite"/>
    </source>
</evidence>
<dbReference type="PANTHER" id="PTHR12066">
    <property type="entry name" value="TELOMERASE REVERSE TRANSCRIPTASE"/>
    <property type="match status" value="1"/>
</dbReference>